<comment type="caution">
    <text evidence="1">The sequence shown here is derived from an EMBL/GenBank/DDBJ whole genome shotgun (WGS) entry which is preliminary data.</text>
</comment>
<dbReference type="InterPro" id="IPR026893">
    <property type="entry name" value="Tyr/Ser_Pase_IphP-type"/>
</dbReference>
<name>A0ABX1JCH4_9PSEU</name>
<keyword evidence="2" id="KW-1185">Reference proteome</keyword>
<dbReference type="Pfam" id="PF13350">
    <property type="entry name" value="Y_phosphatase3"/>
    <property type="match status" value="1"/>
</dbReference>
<proteinExistence type="predicted"/>
<sequence length="219" mass="23469">MNGFYNTRDLGGLPTLNGGRTRYGAYIRSADPRFVTAAGWRASGVSTIVDLRNDDERGPGTGIPTVHVPLDDVADRRFWQDIGDLICCPLYYPAFLAHKAERCAAAITALARAEPAALFHCRAGRDRTGLVAILLLGLAGATPQAIAEDYLRSTAAVKPLFEKLGEPDQGPLVERILARENTTARAAVEAVVAGLDAQDYLLAAGVDAAHLETIRTRLT</sequence>
<evidence type="ECO:0000313" key="2">
    <source>
        <dbReference type="Proteomes" id="UP000715441"/>
    </source>
</evidence>
<accession>A0ABX1JCH4</accession>
<dbReference type="RefSeq" id="WP_168520517.1">
    <property type="nucleotide sequence ID" value="NZ_JAAXLS010000037.1"/>
</dbReference>
<dbReference type="PROSITE" id="PS00383">
    <property type="entry name" value="TYR_PHOSPHATASE_1"/>
    <property type="match status" value="1"/>
</dbReference>
<reference evidence="1 2" key="1">
    <citation type="submission" date="2020-04" db="EMBL/GenBank/DDBJ databases">
        <title>Novel species.</title>
        <authorList>
            <person name="Teo W.F.A."/>
            <person name="Lipun K."/>
            <person name="Srisuk N."/>
            <person name="Duangmal K."/>
        </authorList>
    </citation>
    <scope>NUCLEOTIDE SEQUENCE [LARGE SCALE GENOMIC DNA]</scope>
    <source>
        <strain evidence="1 2">K13G38</strain>
    </source>
</reference>
<protein>
    <submittedName>
        <fullName evidence="1">Tyrosine-protein phosphatase</fullName>
    </submittedName>
</protein>
<organism evidence="1 2">
    <name type="scientific">Amycolatopsis acididurans</name>
    <dbReference type="NCBI Taxonomy" id="2724524"/>
    <lineage>
        <taxon>Bacteria</taxon>
        <taxon>Bacillati</taxon>
        <taxon>Actinomycetota</taxon>
        <taxon>Actinomycetes</taxon>
        <taxon>Pseudonocardiales</taxon>
        <taxon>Pseudonocardiaceae</taxon>
        <taxon>Amycolatopsis</taxon>
    </lineage>
</organism>
<dbReference type="EMBL" id="JAAXLS010000037">
    <property type="protein sequence ID" value="NKQ57492.1"/>
    <property type="molecule type" value="Genomic_DNA"/>
</dbReference>
<dbReference type="Proteomes" id="UP000715441">
    <property type="component" value="Unassembled WGS sequence"/>
</dbReference>
<gene>
    <name evidence="1" type="ORF">HFP15_31975</name>
</gene>
<dbReference type="InterPro" id="IPR029021">
    <property type="entry name" value="Prot-tyrosine_phosphatase-like"/>
</dbReference>
<dbReference type="Gene3D" id="3.90.190.10">
    <property type="entry name" value="Protein tyrosine phosphatase superfamily"/>
    <property type="match status" value="1"/>
</dbReference>
<dbReference type="SUPFAM" id="SSF52799">
    <property type="entry name" value="(Phosphotyrosine protein) phosphatases II"/>
    <property type="match status" value="1"/>
</dbReference>
<evidence type="ECO:0000313" key="1">
    <source>
        <dbReference type="EMBL" id="NKQ57492.1"/>
    </source>
</evidence>
<dbReference type="InterPro" id="IPR016130">
    <property type="entry name" value="Tyr_Pase_AS"/>
</dbReference>